<reference evidence="9" key="1">
    <citation type="submission" date="2017-04" db="EMBL/GenBank/DDBJ databases">
        <authorList>
            <person name="Varghese N."/>
            <person name="Submissions S."/>
        </authorList>
    </citation>
    <scope>NUCLEOTIDE SEQUENCE [LARGE SCALE GENOMIC DNA]</scope>
    <source>
        <strain evidence="9">DSM 4125</strain>
    </source>
</reference>
<dbReference type="Gene3D" id="1.10.510.10">
    <property type="entry name" value="Transferase(Phosphotransferase) domain 1"/>
    <property type="match status" value="1"/>
</dbReference>
<dbReference type="PROSITE" id="PS50011">
    <property type="entry name" value="PROTEIN_KINASE_DOM"/>
    <property type="match status" value="1"/>
</dbReference>
<dbReference type="SUPFAM" id="SSF48452">
    <property type="entry name" value="TPR-like"/>
    <property type="match status" value="2"/>
</dbReference>
<dbReference type="PROSITE" id="PS00107">
    <property type="entry name" value="PROTEIN_KINASE_ATP"/>
    <property type="match status" value="1"/>
</dbReference>
<dbReference type="PANTHER" id="PTHR43289:SF34">
    <property type="entry name" value="SERINE_THREONINE-PROTEIN KINASE YBDM-RELATED"/>
    <property type="match status" value="1"/>
</dbReference>
<dbReference type="InterPro" id="IPR011009">
    <property type="entry name" value="Kinase-like_dom_sf"/>
</dbReference>
<dbReference type="Gene3D" id="1.25.40.10">
    <property type="entry name" value="Tetratricopeptide repeat domain"/>
    <property type="match status" value="2"/>
</dbReference>
<protein>
    <submittedName>
        <fullName evidence="8">Serine/threonine protein kinase</fullName>
    </submittedName>
</protein>
<dbReference type="EMBL" id="FXAW01000006">
    <property type="protein sequence ID" value="SMG43053.1"/>
    <property type="molecule type" value="Genomic_DNA"/>
</dbReference>
<keyword evidence="4 6" id="KW-0067">ATP-binding</keyword>
<keyword evidence="3 8" id="KW-0418">Kinase</keyword>
<evidence type="ECO:0000256" key="4">
    <source>
        <dbReference type="ARBA" id="ARBA00022840"/>
    </source>
</evidence>
<dbReference type="GO" id="GO:0005524">
    <property type="term" value="F:ATP binding"/>
    <property type="evidence" value="ECO:0007669"/>
    <property type="project" value="UniProtKB-UniRule"/>
</dbReference>
<name>A0A1X7KPF0_9BACT</name>
<feature type="repeat" description="TPR" evidence="5">
    <location>
        <begin position="605"/>
        <end position="638"/>
    </location>
</feature>
<dbReference type="SMART" id="SM00028">
    <property type="entry name" value="TPR"/>
    <property type="match status" value="6"/>
</dbReference>
<dbReference type="CDD" id="cd14014">
    <property type="entry name" value="STKc_PknB_like"/>
    <property type="match status" value="1"/>
</dbReference>
<dbReference type="OrthoDB" id="9813021at2"/>
<feature type="repeat" description="TPR" evidence="5">
    <location>
        <begin position="647"/>
        <end position="680"/>
    </location>
</feature>
<organism evidence="8 9">
    <name type="scientific">Marivirga sericea</name>
    <dbReference type="NCBI Taxonomy" id="1028"/>
    <lineage>
        <taxon>Bacteria</taxon>
        <taxon>Pseudomonadati</taxon>
        <taxon>Bacteroidota</taxon>
        <taxon>Cytophagia</taxon>
        <taxon>Cytophagales</taxon>
        <taxon>Marivirgaceae</taxon>
        <taxon>Marivirga</taxon>
    </lineage>
</organism>
<dbReference type="SUPFAM" id="SSF56112">
    <property type="entry name" value="Protein kinase-like (PK-like)"/>
    <property type="match status" value="1"/>
</dbReference>
<feature type="domain" description="Protein kinase" evidence="7">
    <location>
        <begin position="83"/>
        <end position="335"/>
    </location>
</feature>
<dbReference type="PANTHER" id="PTHR43289">
    <property type="entry name" value="MITOGEN-ACTIVATED PROTEIN KINASE KINASE KINASE 20-RELATED"/>
    <property type="match status" value="1"/>
</dbReference>
<dbReference type="Proteomes" id="UP000193804">
    <property type="component" value="Unassembled WGS sequence"/>
</dbReference>
<dbReference type="RefSeq" id="WP_085518124.1">
    <property type="nucleotide sequence ID" value="NZ_FXAW01000006.1"/>
</dbReference>
<dbReference type="InterPro" id="IPR017441">
    <property type="entry name" value="Protein_kinase_ATP_BS"/>
</dbReference>
<dbReference type="SMART" id="SM00220">
    <property type="entry name" value="S_TKc"/>
    <property type="match status" value="1"/>
</dbReference>
<dbReference type="PROSITE" id="PS00108">
    <property type="entry name" value="PROTEIN_KINASE_ST"/>
    <property type="match status" value="1"/>
</dbReference>
<evidence type="ECO:0000256" key="6">
    <source>
        <dbReference type="PROSITE-ProRule" id="PRU10141"/>
    </source>
</evidence>
<evidence type="ECO:0000256" key="2">
    <source>
        <dbReference type="ARBA" id="ARBA00022741"/>
    </source>
</evidence>
<dbReference type="Pfam" id="PF00069">
    <property type="entry name" value="Pkinase"/>
    <property type="match status" value="1"/>
</dbReference>
<feature type="binding site" evidence="6">
    <location>
        <position position="114"/>
    </location>
    <ligand>
        <name>ATP</name>
        <dbReference type="ChEBI" id="CHEBI:30616"/>
    </ligand>
</feature>
<dbReference type="PROSITE" id="PS50005">
    <property type="entry name" value="TPR"/>
    <property type="match status" value="3"/>
</dbReference>
<keyword evidence="2 6" id="KW-0547">Nucleotide-binding</keyword>
<dbReference type="InterPro" id="IPR011990">
    <property type="entry name" value="TPR-like_helical_dom_sf"/>
</dbReference>
<dbReference type="InterPro" id="IPR019734">
    <property type="entry name" value="TPR_rpt"/>
</dbReference>
<dbReference type="Pfam" id="PF13424">
    <property type="entry name" value="TPR_12"/>
    <property type="match status" value="2"/>
</dbReference>
<evidence type="ECO:0000259" key="7">
    <source>
        <dbReference type="PROSITE" id="PS50011"/>
    </source>
</evidence>
<proteinExistence type="predicted"/>
<sequence length="835" mass="96161">MGYSWSELEEIFQNALKVPSSEREQFVINQAKNDATLQQTILMMLRDIEDADKYFEKLQEGIAGGLEENKVDIYQPGDVVGKYQIIRSLGRGGMGQVFLAKRNDSQFEQEVAIKCFAPDEVKNNFFENFRNEQQFLASLNHGAIAHILDGGISDDRIHYIIMEYVDGLPIDQYLKKHQLTTHEKLKLFLKIGTAINYAHNRLILHLDIKPSNIYINKDGQVKLLDFGIAQKMGEPLQQKHFLASPYYAAPEQLKKQTVSVATDIFQMGILLHLILSHELPFAKGEFPSSSNRKLVFAETKINKELQSIIYKCLQESPEDRYVSVSALFQDVESFLISRPVRVHKQNWSYRASKFIIRNRIKISLSVLLVMSMVLGIIFSSYQAKKARENELKVIKTNEFLLDIFKSADPSMTEGNLTVKEILDNSVNSIESKFEDKEFKLSLYERLINIYTNVYLWNDSRILAEDVLSRYRDVENLSYLKIMSTLGGNYRELSQYQKADSIFSILISEIETGNNYLSLEFQIENILAFAKSQQIQGNYDTALQIIHKAQALVTSSASLKDKADIYNHYASVNKDLSKYDSAYFYQSKAIKMIQAKESPDHQIALALYYNNQGNLLKDMSQYDSAIISFEKSISLKRKIDSKANLDLAITLSNLGGVYYKKKNYDSASTILNRAIDIFAAQLKPNNNFIVSTRYSLANIYYNQLKFERALSEYKEILAADTANFGPGHPYVADDYISIANCYRELNETDKAYDFLKKAELIIEDKFDESHQKTSYLYNKFGMLFEKQENYTMAQIYFQESFTLANKYLGEEHRYTKLYKEDVERISNIMKADIDKM</sequence>
<evidence type="ECO:0000313" key="8">
    <source>
        <dbReference type="EMBL" id="SMG43053.1"/>
    </source>
</evidence>
<gene>
    <name evidence="8" type="ORF">SAMN05661096_02970</name>
</gene>
<keyword evidence="8" id="KW-0723">Serine/threonine-protein kinase</keyword>
<feature type="repeat" description="TPR" evidence="5">
    <location>
        <begin position="689"/>
        <end position="722"/>
    </location>
</feature>
<dbReference type="GO" id="GO:0004674">
    <property type="term" value="F:protein serine/threonine kinase activity"/>
    <property type="evidence" value="ECO:0007669"/>
    <property type="project" value="UniProtKB-KW"/>
</dbReference>
<keyword evidence="9" id="KW-1185">Reference proteome</keyword>
<keyword evidence="5" id="KW-0802">TPR repeat</keyword>
<dbReference type="InterPro" id="IPR008271">
    <property type="entry name" value="Ser/Thr_kinase_AS"/>
</dbReference>
<evidence type="ECO:0000256" key="5">
    <source>
        <dbReference type="PROSITE-ProRule" id="PRU00339"/>
    </source>
</evidence>
<dbReference type="AlphaFoldDB" id="A0A1X7KPF0"/>
<evidence type="ECO:0000256" key="3">
    <source>
        <dbReference type="ARBA" id="ARBA00022777"/>
    </source>
</evidence>
<keyword evidence="1" id="KW-0808">Transferase</keyword>
<dbReference type="Gene3D" id="3.30.200.20">
    <property type="entry name" value="Phosphorylase Kinase, domain 1"/>
    <property type="match status" value="1"/>
</dbReference>
<evidence type="ECO:0000256" key="1">
    <source>
        <dbReference type="ARBA" id="ARBA00022679"/>
    </source>
</evidence>
<dbReference type="InterPro" id="IPR000719">
    <property type="entry name" value="Prot_kinase_dom"/>
</dbReference>
<dbReference type="STRING" id="1028.SAMN05661096_02970"/>
<accession>A0A1X7KPF0</accession>
<evidence type="ECO:0000313" key="9">
    <source>
        <dbReference type="Proteomes" id="UP000193804"/>
    </source>
</evidence>